<evidence type="ECO:0000313" key="5">
    <source>
        <dbReference type="EMBL" id="CAH0384070.1"/>
    </source>
</evidence>
<accession>A0A9P0A4I4</accession>
<evidence type="ECO:0000256" key="3">
    <source>
        <dbReference type="ARBA" id="ARBA00022525"/>
    </source>
</evidence>
<comment type="subcellular location">
    <subcellularLocation>
        <location evidence="1">Secreted</location>
    </subcellularLocation>
</comment>
<dbReference type="InterPro" id="IPR011044">
    <property type="entry name" value="Quino_amine_DH_bsu"/>
</dbReference>
<evidence type="ECO:0000313" key="6">
    <source>
        <dbReference type="Proteomes" id="UP001152759"/>
    </source>
</evidence>
<dbReference type="PRINTS" id="PR01366">
    <property type="entry name" value="ROYALJELLY"/>
</dbReference>
<protein>
    <recommendedName>
        <fullName evidence="7">Yellow-e</fullName>
    </recommendedName>
</protein>
<comment type="similarity">
    <text evidence="2">Belongs to the major royal jelly protein family.</text>
</comment>
<feature type="chain" id="PRO_5040451735" description="Yellow-e" evidence="4">
    <location>
        <begin position="19"/>
        <end position="428"/>
    </location>
</feature>
<organism evidence="5 6">
    <name type="scientific">Bemisia tabaci</name>
    <name type="common">Sweetpotato whitefly</name>
    <name type="synonym">Aleurodes tabaci</name>
    <dbReference type="NCBI Taxonomy" id="7038"/>
    <lineage>
        <taxon>Eukaryota</taxon>
        <taxon>Metazoa</taxon>
        <taxon>Ecdysozoa</taxon>
        <taxon>Arthropoda</taxon>
        <taxon>Hexapoda</taxon>
        <taxon>Insecta</taxon>
        <taxon>Pterygota</taxon>
        <taxon>Neoptera</taxon>
        <taxon>Paraneoptera</taxon>
        <taxon>Hemiptera</taxon>
        <taxon>Sternorrhyncha</taxon>
        <taxon>Aleyrodoidea</taxon>
        <taxon>Aleyrodidae</taxon>
        <taxon>Aleyrodinae</taxon>
        <taxon>Bemisia</taxon>
    </lineage>
</organism>
<evidence type="ECO:0008006" key="7">
    <source>
        <dbReference type="Google" id="ProtNLM"/>
    </source>
</evidence>
<evidence type="ECO:0000256" key="1">
    <source>
        <dbReference type="ARBA" id="ARBA00004613"/>
    </source>
</evidence>
<dbReference type="EMBL" id="OU963863">
    <property type="protein sequence ID" value="CAH0384070.1"/>
    <property type="molecule type" value="Genomic_DNA"/>
</dbReference>
<dbReference type="AlphaFoldDB" id="A0A9P0A4I4"/>
<reference evidence="5" key="1">
    <citation type="submission" date="2021-12" db="EMBL/GenBank/DDBJ databases">
        <authorList>
            <person name="King R."/>
        </authorList>
    </citation>
    <scope>NUCLEOTIDE SEQUENCE</scope>
</reference>
<dbReference type="Gene3D" id="2.120.10.30">
    <property type="entry name" value="TolB, C-terminal domain"/>
    <property type="match status" value="1"/>
</dbReference>
<feature type="signal peptide" evidence="4">
    <location>
        <begin position="1"/>
        <end position="18"/>
    </location>
</feature>
<keyword evidence="3" id="KW-0964">Secreted</keyword>
<dbReference type="SUPFAM" id="SSF50969">
    <property type="entry name" value="YVTN repeat-like/Quinoprotein amine dehydrogenase"/>
    <property type="match status" value="1"/>
</dbReference>
<sequence>MWLQAVFGVVCLVTCGSGQLDLINQWNLMTFNVPYNYPRNDKYTPENTMVTGVEVGWDRIFFALPRFRPGNPASFGFIPRHRPGLAFNKSPPIEAYPSWEWHSAAVTGDVNSPQHNCTGLVSVFRSRIDRCNRLWILDSGILDSLVSFDVVCPPKILIFDLRTDRLVRSITLPQEVLRRHSLLSNMVIDHLGDETTHDSCDHAFVYLSDTVAPGIVVYDARRDAAWRLSHPNMFPEPEFGKFTLQGESFTLMDGIIGMAISPPGSYQKLLYFQAFASDKIYSIPTAALQAGPNTGDDSDLPVTLVGHKSSQAAPLAFDPLEGSLVFSPVAETALAAWVPGSSDHRVVAYDAEALQFVLDIRAADRDGGALWIISTRLQKFMRQSLNSREVNIRLMRVVPQHPNPYRSIPYSGYSPAFANNTLLHFGKK</sequence>
<evidence type="ECO:0000256" key="4">
    <source>
        <dbReference type="SAM" id="SignalP"/>
    </source>
</evidence>
<dbReference type="GO" id="GO:0005576">
    <property type="term" value="C:extracellular region"/>
    <property type="evidence" value="ECO:0007669"/>
    <property type="project" value="UniProtKB-SubCell"/>
</dbReference>
<dbReference type="InterPro" id="IPR011042">
    <property type="entry name" value="6-blade_b-propeller_TolB-like"/>
</dbReference>
<keyword evidence="6" id="KW-1185">Reference proteome</keyword>
<dbReference type="PANTHER" id="PTHR10009:SF19">
    <property type="entry name" value="RE55542P"/>
    <property type="match status" value="1"/>
</dbReference>
<name>A0A9P0A4I4_BEMTA</name>
<proteinExistence type="inferred from homology"/>
<dbReference type="Proteomes" id="UP001152759">
    <property type="component" value="Chromosome 2"/>
</dbReference>
<keyword evidence="4" id="KW-0732">Signal</keyword>
<gene>
    <name evidence="5" type="ORF">BEMITA_LOCUS3447</name>
</gene>
<dbReference type="Pfam" id="PF03022">
    <property type="entry name" value="MRJP"/>
    <property type="match status" value="1"/>
</dbReference>
<dbReference type="PANTHER" id="PTHR10009">
    <property type="entry name" value="PROTEIN YELLOW-RELATED"/>
    <property type="match status" value="1"/>
</dbReference>
<evidence type="ECO:0000256" key="2">
    <source>
        <dbReference type="ARBA" id="ARBA00009127"/>
    </source>
</evidence>
<dbReference type="InterPro" id="IPR017996">
    <property type="entry name" value="MRJP/yellow-related"/>
</dbReference>